<comment type="caution">
    <text evidence="1">The sequence shown here is derived from an EMBL/GenBank/DDBJ whole genome shotgun (WGS) entry which is preliminary data.</text>
</comment>
<sequence>MDLTDLSKLTPGEFRGASRKLKCTYGAEVTLHGGPEWPRLAEKKLNSEKSVFLEALNGCSVKIPYSKAPGHTFENAANVGMRSKI</sequence>
<protein>
    <submittedName>
        <fullName evidence="1">Uncharacterized protein</fullName>
    </submittedName>
</protein>
<evidence type="ECO:0000313" key="2">
    <source>
        <dbReference type="Proteomes" id="UP001303046"/>
    </source>
</evidence>
<keyword evidence="2" id="KW-1185">Reference proteome</keyword>
<reference evidence="1 2" key="1">
    <citation type="submission" date="2023-08" db="EMBL/GenBank/DDBJ databases">
        <title>A Necator americanus chromosomal reference genome.</title>
        <authorList>
            <person name="Ilik V."/>
            <person name="Petrzelkova K.J."/>
            <person name="Pardy F."/>
            <person name="Fuh T."/>
            <person name="Niatou-Singa F.S."/>
            <person name="Gouil Q."/>
            <person name="Baker L."/>
            <person name="Ritchie M.E."/>
            <person name="Jex A.R."/>
            <person name="Gazzola D."/>
            <person name="Li H."/>
            <person name="Toshio Fujiwara R."/>
            <person name="Zhan B."/>
            <person name="Aroian R.V."/>
            <person name="Pafco B."/>
            <person name="Schwarz E.M."/>
        </authorList>
    </citation>
    <scope>NUCLEOTIDE SEQUENCE [LARGE SCALE GENOMIC DNA]</scope>
    <source>
        <strain evidence="1 2">Aroian</strain>
        <tissue evidence="1">Whole animal</tissue>
    </source>
</reference>
<proteinExistence type="predicted"/>
<gene>
    <name evidence="1" type="primary">Necator_chrIII.g10450</name>
    <name evidence="1" type="ORF">RB195_009685</name>
</gene>
<name>A0ABR1CUE5_NECAM</name>
<dbReference type="Proteomes" id="UP001303046">
    <property type="component" value="Unassembled WGS sequence"/>
</dbReference>
<organism evidence="1 2">
    <name type="scientific">Necator americanus</name>
    <name type="common">Human hookworm</name>
    <dbReference type="NCBI Taxonomy" id="51031"/>
    <lineage>
        <taxon>Eukaryota</taxon>
        <taxon>Metazoa</taxon>
        <taxon>Ecdysozoa</taxon>
        <taxon>Nematoda</taxon>
        <taxon>Chromadorea</taxon>
        <taxon>Rhabditida</taxon>
        <taxon>Rhabditina</taxon>
        <taxon>Rhabditomorpha</taxon>
        <taxon>Strongyloidea</taxon>
        <taxon>Ancylostomatidae</taxon>
        <taxon>Bunostominae</taxon>
        <taxon>Necator</taxon>
    </lineage>
</organism>
<accession>A0ABR1CUE5</accession>
<evidence type="ECO:0000313" key="1">
    <source>
        <dbReference type="EMBL" id="KAK6741954.1"/>
    </source>
</evidence>
<dbReference type="EMBL" id="JAVFWL010000003">
    <property type="protein sequence ID" value="KAK6741954.1"/>
    <property type="molecule type" value="Genomic_DNA"/>
</dbReference>